<sequence length="214" mass="25404">MKKLYLYTILSFFLFYWVSTTLFNMPENYFKIGFGEQYTFFHRLFYQRWSFFAPPPQFNDRLYYIIRDKKSHQQRTFEVIGQITQQKQLKAPFNQEENLLDYAVNNSVLGMKNIQQENIKLIRYLHPDSSDSFISKATLAMTWQHNNTSEAIRTLKRYGALVALKNNLPPADQEFKMVLSQKQIPKFKDRNNKDVQTAEAVVFESPFYSASLNN</sequence>
<proteinExistence type="predicted"/>
<evidence type="ECO:0000313" key="2">
    <source>
        <dbReference type="EMBL" id="MCW3485716.1"/>
    </source>
</evidence>
<evidence type="ECO:0000313" key="3">
    <source>
        <dbReference type="Proteomes" id="UP001207742"/>
    </source>
</evidence>
<protein>
    <submittedName>
        <fullName evidence="2">Uncharacterized protein</fullName>
    </submittedName>
</protein>
<keyword evidence="1" id="KW-1133">Transmembrane helix</keyword>
<name>A0ABT3IP14_9BACT</name>
<reference evidence="2 3" key="1">
    <citation type="submission" date="2022-10" db="EMBL/GenBank/DDBJ databases">
        <title>Chitinophaga nivalis PC15 sp. nov., isolated from Pyeongchang county, South Korea.</title>
        <authorList>
            <person name="Trinh H.N."/>
        </authorList>
    </citation>
    <scope>NUCLEOTIDE SEQUENCE [LARGE SCALE GENOMIC DNA]</scope>
    <source>
        <strain evidence="2 3">PC14</strain>
    </source>
</reference>
<keyword evidence="3" id="KW-1185">Reference proteome</keyword>
<dbReference type="Proteomes" id="UP001207742">
    <property type="component" value="Unassembled WGS sequence"/>
</dbReference>
<keyword evidence="1" id="KW-0812">Transmembrane</keyword>
<accession>A0ABT3IP14</accession>
<keyword evidence="1" id="KW-0472">Membrane</keyword>
<organism evidence="2 3">
    <name type="scientific">Chitinophaga nivalis</name>
    <dbReference type="NCBI Taxonomy" id="2991709"/>
    <lineage>
        <taxon>Bacteria</taxon>
        <taxon>Pseudomonadati</taxon>
        <taxon>Bacteroidota</taxon>
        <taxon>Chitinophagia</taxon>
        <taxon>Chitinophagales</taxon>
        <taxon>Chitinophagaceae</taxon>
        <taxon>Chitinophaga</taxon>
    </lineage>
</organism>
<evidence type="ECO:0000256" key="1">
    <source>
        <dbReference type="SAM" id="Phobius"/>
    </source>
</evidence>
<dbReference type="EMBL" id="JAPDNS010000002">
    <property type="protein sequence ID" value="MCW3485716.1"/>
    <property type="molecule type" value="Genomic_DNA"/>
</dbReference>
<gene>
    <name evidence="2" type="ORF">OL497_17560</name>
</gene>
<comment type="caution">
    <text evidence="2">The sequence shown here is derived from an EMBL/GenBank/DDBJ whole genome shotgun (WGS) entry which is preliminary data.</text>
</comment>
<dbReference type="RefSeq" id="WP_264732424.1">
    <property type="nucleotide sequence ID" value="NZ_JAPDNR010000001.1"/>
</dbReference>
<feature type="transmembrane region" description="Helical" evidence="1">
    <location>
        <begin position="6"/>
        <end position="25"/>
    </location>
</feature>